<protein>
    <submittedName>
        <fullName evidence="8">MFS transporter</fullName>
    </submittedName>
</protein>
<feature type="transmembrane region" description="Helical" evidence="6">
    <location>
        <begin position="138"/>
        <end position="160"/>
    </location>
</feature>
<dbReference type="PROSITE" id="PS00216">
    <property type="entry name" value="SUGAR_TRANSPORT_1"/>
    <property type="match status" value="1"/>
</dbReference>
<keyword evidence="4 6" id="KW-1133">Transmembrane helix</keyword>
<feature type="transmembrane region" description="Helical" evidence="6">
    <location>
        <begin position="301"/>
        <end position="320"/>
    </location>
</feature>
<feature type="transmembrane region" description="Helical" evidence="6">
    <location>
        <begin position="403"/>
        <end position="423"/>
    </location>
</feature>
<evidence type="ECO:0000256" key="6">
    <source>
        <dbReference type="SAM" id="Phobius"/>
    </source>
</evidence>
<feature type="transmembrane region" description="Helical" evidence="6">
    <location>
        <begin position="235"/>
        <end position="263"/>
    </location>
</feature>
<comment type="subcellular location">
    <subcellularLocation>
        <location evidence="1">Membrane</location>
        <topology evidence="1">Multi-pass membrane protein</topology>
    </subcellularLocation>
</comment>
<dbReference type="GO" id="GO:0022857">
    <property type="term" value="F:transmembrane transporter activity"/>
    <property type="evidence" value="ECO:0007669"/>
    <property type="project" value="InterPro"/>
</dbReference>
<dbReference type="SUPFAM" id="SSF103473">
    <property type="entry name" value="MFS general substrate transporter"/>
    <property type="match status" value="1"/>
</dbReference>
<dbReference type="PROSITE" id="PS50850">
    <property type="entry name" value="MFS"/>
    <property type="match status" value="1"/>
</dbReference>
<dbReference type="Proteomes" id="UP001165413">
    <property type="component" value="Unassembled WGS sequence"/>
</dbReference>
<gene>
    <name evidence="8" type="ORF">NLF92_10685</name>
</gene>
<organism evidence="8 9">
    <name type="scientific">Opacimonas viscosa</name>
    <dbReference type="NCBI Taxonomy" id="2961944"/>
    <lineage>
        <taxon>Bacteria</taxon>
        <taxon>Pseudomonadati</taxon>
        <taxon>Pseudomonadota</taxon>
        <taxon>Gammaproteobacteria</taxon>
        <taxon>Alteromonadales</taxon>
        <taxon>Alteromonadaceae</taxon>
        <taxon>Opacimonas</taxon>
    </lineage>
</organism>
<dbReference type="InterPro" id="IPR020846">
    <property type="entry name" value="MFS_dom"/>
</dbReference>
<proteinExistence type="predicted"/>
<dbReference type="InterPro" id="IPR036259">
    <property type="entry name" value="MFS_trans_sf"/>
</dbReference>
<feature type="transmembrane region" description="Helical" evidence="6">
    <location>
        <begin position="275"/>
        <end position="294"/>
    </location>
</feature>
<evidence type="ECO:0000256" key="2">
    <source>
        <dbReference type="ARBA" id="ARBA00022448"/>
    </source>
</evidence>
<dbReference type="EMBL" id="JANATA010000021">
    <property type="protein sequence ID" value="MCP3429410.1"/>
    <property type="molecule type" value="Genomic_DNA"/>
</dbReference>
<keyword evidence="5 6" id="KW-0472">Membrane</keyword>
<dbReference type="Pfam" id="PF07690">
    <property type="entry name" value="MFS_1"/>
    <property type="match status" value="1"/>
</dbReference>
<keyword evidence="9" id="KW-1185">Reference proteome</keyword>
<evidence type="ECO:0000313" key="9">
    <source>
        <dbReference type="Proteomes" id="UP001165413"/>
    </source>
</evidence>
<dbReference type="GO" id="GO:0016020">
    <property type="term" value="C:membrane"/>
    <property type="evidence" value="ECO:0007669"/>
    <property type="project" value="UniProtKB-SubCell"/>
</dbReference>
<dbReference type="CDD" id="cd17321">
    <property type="entry name" value="MFS_MMR_MDR_like"/>
    <property type="match status" value="1"/>
</dbReference>
<dbReference type="InterPro" id="IPR005829">
    <property type="entry name" value="Sugar_transporter_CS"/>
</dbReference>
<sequence>MAAVNVAIPALAQDLQASAVKVAWLPTVYILSNVAFLLPVGKLADMYGRKRMYVGGLILNCIAALFCTFSSNIDVILFWRFVQGIAAAMIFGTGVAIVSSIVPDQKRGMALGIVASCVYFGLTLAPALGGYLTELYGWRAVFFFQVPPIVLLIGFILLYLKGEWRHAVKGRYDVYGTFIFVAFTTSLVFGLSFITELQGFLMFVLSLLLLAAFIYHQSQQSHPLIRVQLFRENRLFSLSLLTSFFMYGSNFALLFLLSLYLQFILGYSPSHAGNILLLQALAMAIIAPFAGKLADRFNSRIVATLGCLGVALGLVVLNFLDMHSQAEQVGVGLVVVGIGFGLFSTPNNKAIMSSVSSDNVGIASAAMNLGRTLGNLVGMSLVNVMVIYFIGDAIISELVKNELMLTVSMALKMSLLMVCLACVGSSMRGKNVL</sequence>
<name>A0AA41X007_9ALTE</name>
<feature type="transmembrane region" description="Helical" evidence="6">
    <location>
        <begin position="22"/>
        <end position="40"/>
    </location>
</feature>
<dbReference type="PANTHER" id="PTHR42718:SF9">
    <property type="entry name" value="MAJOR FACILITATOR SUPERFAMILY MULTIDRUG TRANSPORTER MFSC"/>
    <property type="match status" value="1"/>
</dbReference>
<evidence type="ECO:0000256" key="1">
    <source>
        <dbReference type="ARBA" id="ARBA00004141"/>
    </source>
</evidence>
<feature type="domain" description="Major facilitator superfamily (MFS) profile" evidence="7">
    <location>
        <begin position="1"/>
        <end position="433"/>
    </location>
</feature>
<feature type="transmembrane region" description="Helical" evidence="6">
    <location>
        <begin position="326"/>
        <end position="343"/>
    </location>
</feature>
<feature type="transmembrane region" description="Helical" evidence="6">
    <location>
        <begin position="110"/>
        <end position="132"/>
    </location>
</feature>
<dbReference type="PRINTS" id="PR01036">
    <property type="entry name" value="TCRTETB"/>
</dbReference>
<feature type="transmembrane region" description="Helical" evidence="6">
    <location>
        <begin position="172"/>
        <end position="191"/>
    </location>
</feature>
<accession>A0AA41X007</accession>
<evidence type="ECO:0000256" key="3">
    <source>
        <dbReference type="ARBA" id="ARBA00022692"/>
    </source>
</evidence>
<evidence type="ECO:0000256" key="4">
    <source>
        <dbReference type="ARBA" id="ARBA00022989"/>
    </source>
</evidence>
<keyword evidence="2" id="KW-0813">Transport</keyword>
<keyword evidence="3 6" id="KW-0812">Transmembrane</keyword>
<feature type="transmembrane region" description="Helical" evidence="6">
    <location>
        <begin position="373"/>
        <end position="391"/>
    </location>
</feature>
<feature type="transmembrane region" description="Helical" evidence="6">
    <location>
        <begin position="197"/>
        <end position="215"/>
    </location>
</feature>
<comment type="caution">
    <text evidence="8">The sequence shown here is derived from an EMBL/GenBank/DDBJ whole genome shotgun (WGS) entry which is preliminary data.</text>
</comment>
<dbReference type="Gene3D" id="1.20.1250.20">
    <property type="entry name" value="MFS general substrate transporter like domains"/>
    <property type="match status" value="1"/>
</dbReference>
<evidence type="ECO:0000259" key="7">
    <source>
        <dbReference type="PROSITE" id="PS50850"/>
    </source>
</evidence>
<feature type="transmembrane region" description="Helical" evidence="6">
    <location>
        <begin position="77"/>
        <end position="98"/>
    </location>
</feature>
<dbReference type="Gene3D" id="1.20.1720.10">
    <property type="entry name" value="Multidrug resistance protein D"/>
    <property type="match status" value="1"/>
</dbReference>
<evidence type="ECO:0000256" key="5">
    <source>
        <dbReference type="ARBA" id="ARBA00023136"/>
    </source>
</evidence>
<evidence type="ECO:0000313" key="8">
    <source>
        <dbReference type="EMBL" id="MCP3429410.1"/>
    </source>
</evidence>
<reference evidence="8" key="1">
    <citation type="submission" date="2022-07" db="EMBL/GenBank/DDBJ databases">
        <title>Characterization of the Novel Bacterium Alteromonas immobilis LMIT006 and Alteromonas gregis LMIT007.</title>
        <authorList>
            <person name="Lin X."/>
        </authorList>
    </citation>
    <scope>NUCLEOTIDE SEQUENCE</scope>
    <source>
        <strain evidence="8">LMIT007</strain>
    </source>
</reference>
<dbReference type="InterPro" id="IPR011701">
    <property type="entry name" value="MFS"/>
</dbReference>
<feature type="transmembrane region" description="Helical" evidence="6">
    <location>
        <begin position="52"/>
        <end position="71"/>
    </location>
</feature>
<dbReference type="PANTHER" id="PTHR42718">
    <property type="entry name" value="MAJOR FACILITATOR SUPERFAMILY MULTIDRUG TRANSPORTER MFSC"/>
    <property type="match status" value="1"/>
</dbReference>
<dbReference type="AlphaFoldDB" id="A0AA41X007"/>